<dbReference type="SUPFAM" id="SSF90096">
    <property type="entry name" value="Subunits of heterodimeric actin filament capping protein Capz"/>
    <property type="match status" value="1"/>
</dbReference>
<comment type="function">
    <text evidence="5">F-actin-capping proteins bind in a Ca(2+)-independent manner to the fast growing ends of actin filaments (barbed end) thereby blocking the exchange of subunits at these ends. Unlike other capping proteins (such as gelsolin and severin), these proteins do not sever actin filaments.</text>
</comment>
<evidence type="ECO:0000256" key="1">
    <source>
        <dbReference type="ARBA" id="ARBA00010479"/>
    </source>
</evidence>
<dbReference type="GO" id="GO:0030036">
    <property type="term" value="P:actin cytoskeleton organization"/>
    <property type="evidence" value="ECO:0007669"/>
    <property type="project" value="TreeGrafter"/>
</dbReference>
<dbReference type="PANTHER" id="PTHR10653:SF0">
    <property type="entry name" value="F-ACTIN-CAPPING PROTEIN SUBUNIT ALPHA"/>
    <property type="match status" value="1"/>
</dbReference>
<dbReference type="EMBL" id="CAJPVJ010015127">
    <property type="protein sequence ID" value="CAG2175687.1"/>
    <property type="molecule type" value="Genomic_DNA"/>
</dbReference>
<dbReference type="Gene3D" id="3.90.1150.210">
    <property type="entry name" value="F-actin capping protein, beta subunit"/>
    <property type="match status" value="1"/>
</dbReference>
<evidence type="ECO:0000256" key="2">
    <source>
        <dbReference type="ARBA" id="ARBA00014038"/>
    </source>
</evidence>
<evidence type="ECO:0000256" key="6">
    <source>
        <dbReference type="SAM" id="Coils"/>
    </source>
</evidence>
<dbReference type="Gene3D" id="3.30.1140.60">
    <property type="entry name" value="F-actin capping protein, alpha subunit"/>
    <property type="match status" value="1"/>
</dbReference>
<reference evidence="7" key="1">
    <citation type="submission" date="2020-11" db="EMBL/GenBank/DDBJ databases">
        <authorList>
            <person name="Tran Van P."/>
        </authorList>
    </citation>
    <scope>NUCLEOTIDE SEQUENCE</scope>
</reference>
<dbReference type="InterPro" id="IPR042276">
    <property type="entry name" value="CapZ_alpha/beta_2"/>
</dbReference>
<gene>
    <name evidence="7" type="ORF">ONB1V03_LOCUS15122</name>
</gene>
<comment type="similarity">
    <text evidence="1 5">Belongs to the F-actin-capping protein alpha subunit family.</text>
</comment>
<dbReference type="OrthoDB" id="340550at2759"/>
<protein>
    <recommendedName>
        <fullName evidence="2 5">F-actin-capping protein subunit alpha</fullName>
    </recommendedName>
</protein>
<dbReference type="InterPro" id="IPR042489">
    <property type="entry name" value="CapZ_alpha_1"/>
</dbReference>
<evidence type="ECO:0000256" key="5">
    <source>
        <dbReference type="RuleBase" id="RU365077"/>
    </source>
</evidence>
<keyword evidence="4 5" id="KW-0009">Actin-binding</keyword>
<keyword evidence="8" id="KW-1185">Reference proteome</keyword>
<organism evidence="7">
    <name type="scientific">Oppiella nova</name>
    <dbReference type="NCBI Taxonomy" id="334625"/>
    <lineage>
        <taxon>Eukaryota</taxon>
        <taxon>Metazoa</taxon>
        <taxon>Ecdysozoa</taxon>
        <taxon>Arthropoda</taxon>
        <taxon>Chelicerata</taxon>
        <taxon>Arachnida</taxon>
        <taxon>Acari</taxon>
        <taxon>Acariformes</taxon>
        <taxon>Sarcoptiformes</taxon>
        <taxon>Oribatida</taxon>
        <taxon>Brachypylina</taxon>
        <taxon>Oppioidea</taxon>
        <taxon>Oppiidae</taxon>
        <taxon>Oppiella</taxon>
    </lineage>
</organism>
<dbReference type="InterPro" id="IPR002189">
    <property type="entry name" value="CapZ_alpha"/>
</dbReference>
<dbReference type="GO" id="GO:0008290">
    <property type="term" value="C:F-actin capping protein complex"/>
    <property type="evidence" value="ECO:0007669"/>
    <property type="project" value="UniProtKB-UniRule"/>
</dbReference>
<dbReference type="AlphaFoldDB" id="A0A7R9QUQ0"/>
<feature type="coiled-coil region" evidence="6">
    <location>
        <begin position="239"/>
        <end position="266"/>
    </location>
</feature>
<proteinExistence type="inferred from homology"/>
<evidence type="ECO:0000256" key="3">
    <source>
        <dbReference type="ARBA" id="ARBA00022467"/>
    </source>
</evidence>
<dbReference type="EMBL" id="OC929952">
    <property type="protein sequence ID" value="CAD7658501.1"/>
    <property type="molecule type" value="Genomic_DNA"/>
</dbReference>
<dbReference type="PANTHER" id="PTHR10653">
    <property type="entry name" value="F-ACTIN-CAPPING PROTEIN SUBUNIT ALPHA"/>
    <property type="match status" value="1"/>
</dbReference>
<comment type="subunit">
    <text evidence="5">Heterodimer of an alpha and a beta subunit.</text>
</comment>
<evidence type="ECO:0000313" key="8">
    <source>
        <dbReference type="Proteomes" id="UP000728032"/>
    </source>
</evidence>
<name>A0A7R9QUQ0_9ACAR</name>
<dbReference type="GO" id="GO:0051016">
    <property type="term" value="P:barbed-end actin filament capping"/>
    <property type="evidence" value="ECO:0007669"/>
    <property type="project" value="UniProtKB-UniRule"/>
</dbReference>
<accession>A0A7R9QUQ0</accession>
<dbReference type="PRINTS" id="PR00191">
    <property type="entry name" value="FACTINCAPA"/>
</dbReference>
<evidence type="ECO:0000313" key="7">
    <source>
        <dbReference type="EMBL" id="CAD7658501.1"/>
    </source>
</evidence>
<keyword evidence="3 5" id="KW-0117">Actin capping</keyword>
<dbReference type="InterPro" id="IPR037282">
    <property type="entry name" value="CapZ_alpha/beta"/>
</dbReference>
<dbReference type="InterPro" id="IPR017865">
    <property type="entry name" value="F-actin_cap_asu_CS"/>
</dbReference>
<dbReference type="Proteomes" id="UP000728032">
    <property type="component" value="Unassembled WGS sequence"/>
</dbReference>
<dbReference type="PROSITE" id="PS00748">
    <property type="entry name" value="F_ACTIN_CAPPING_A_1"/>
    <property type="match status" value="1"/>
</dbReference>
<sequence length="309" mass="35776">MTSILDKNVSDSDKIEIITRFILHAPPGEFREVVNDVRLLLNNDTLLKEQASRAFAQHIKDQLTPVSLQSAKLQSLITEYNELGSDRYYDPQRRQSFKYDHLNEDVSDYEPWKPDPLSEPWRAALDEVWLKYCTDHYPNGVCAVFGFSKNGQISLTACIEGHTYQPKNYCNGKWRSVWSVVFEGSGSRAELKGAIKAQVHYYEDGNVQFFSSKDIQKQITISVSLLTRYENRIKPFVCFQNEKQTAEEMRRLVEEAESEYQTAVSDNYRTMSETTFKALRRALPVIQQKLDWNRLTGYSIGNELKPFKV</sequence>
<dbReference type="FunFam" id="3.90.1150.210:FF:000003">
    <property type="entry name" value="F-actin-capping protein subunit alpha"/>
    <property type="match status" value="1"/>
</dbReference>
<dbReference type="GO" id="GO:0051015">
    <property type="term" value="F:actin filament binding"/>
    <property type="evidence" value="ECO:0007669"/>
    <property type="project" value="TreeGrafter"/>
</dbReference>
<keyword evidence="6" id="KW-0175">Coiled coil</keyword>
<dbReference type="GO" id="GO:0030863">
    <property type="term" value="C:cortical cytoskeleton"/>
    <property type="evidence" value="ECO:0007669"/>
    <property type="project" value="TreeGrafter"/>
</dbReference>
<evidence type="ECO:0000256" key="4">
    <source>
        <dbReference type="ARBA" id="ARBA00023203"/>
    </source>
</evidence>
<dbReference type="Pfam" id="PF01267">
    <property type="entry name" value="F-actin_cap_A"/>
    <property type="match status" value="1"/>
</dbReference>